<comment type="caution">
    <text evidence="2">The sequence shown here is derived from an EMBL/GenBank/DDBJ whole genome shotgun (WGS) entry which is preliminary data.</text>
</comment>
<feature type="signal peptide" evidence="1">
    <location>
        <begin position="1"/>
        <end position="20"/>
    </location>
</feature>
<organism evidence="2 3">
    <name type="scientific">Bizionia arctica</name>
    <dbReference type="NCBI Taxonomy" id="1495645"/>
    <lineage>
        <taxon>Bacteria</taxon>
        <taxon>Pseudomonadati</taxon>
        <taxon>Bacteroidota</taxon>
        <taxon>Flavobacteriia</taxon>
        <taxon>Flavobacteriales</taxon>
        <taxon>Flavobacteriaceae</taxon>
        <taxon>Bizionia</taxon>
    </lineage>
</organism>
<accession>A0A917GEQ6</accession>
<evidence type="ECO:0000256" key="1">
    <source>
        <dbReference type="SAM" id="SignalP"/>
    </source>
</evidence>
<dbReference type="RefSeq" id="WP_188462856.1">
    <property type="nucleotide sequence ID" value="NZ_BMFQ01000001.1"/>
</dbReference>
<sequence length="232" mass="26876">MNKYLVILFALTVNFTFSQAGSNISGGSYGNSSSFTGNGIWVKNSEANTNLKGSPYLFDSWTSSSALIYSADNRAYKFNNLNYNVRLERFEAKFSEDSILAFNPKNIDKIVIHNRTFKRYLDNEFQRNSYFEELVVTNSVIILRKFEIGIKEGVVNPLTHQKTTDDEMIVKEKYYYTTDGENLKFIQLKKSSILKTLDADKRDLVKEYAKENKLSFKEINELKKILEYYNTL</sequence>
<reference evidence="2" key="1">
    <citation type="journal article" date="2014" name="Int. J. Syst. Evol. Microbiol.">
        <title>Complete genome sequence of Corynebacterium casei LMG S-19264T (=DSM 44701T), isolated from a smear-ripened cheese.</title>
        <authorList>
            <consortium name="US DOE Joint Genome Institute (JGI-PGF)"/>
            <person name="Walter F."/>
            <person name="Albersmeier A."/>
            <person name="Kalinowski J."/>
            <person name="Ruckert C."/>
        </authorList>
    </citation>
    <scope>NUCLEOTIDE SEQUENCE</scope>
    <source>
        <strain evidence="2">CGMCC 1.12751</strain>
    </source>
</reference>
<keyword evidence="3" id="KW-1185">Reference proteome</keyword>
<evidence type="ECO:0000313" key="3">
    <source>
        <dbReference type="Proteomes" id="UP000625976"/>
    </source>
</evidence>
<keyword evidence="1" id="KW-0732">Signal</keyword>
<feature type="chain" id="PRO_5037173075" evidence="1">
    <location>
        <begin position="21"/>
        <end position="232"/>
    </location>
</feature>
<dbReference type="AlphaFoldDB" id="A0A917GEQ6"/>
<gene>
    <name evidence="2" type="ORF">GCM10010976_12310</name>
</gene>
<proteinExistence type="predicted"/>
<dbReference type="EMBL" id="BMFQ01000001">
    <property type="protein sequence ID" value="GGG42305.1"/>
    <property type="molecule type" value="Genomic_DNA"/>
</dbReference>
<reference evidence="2" key="2">
    <citation type="submission" date="2020-09" db="EMBL/GenBank/DDBJ databases">
        <authorList>
            <person name="Sun Q."/>
            <person name="Zhou Y."/>
        </authorList>
    </citation>
    <scope>NUCLEOTIDE SEQUENCE</scope>
    <source>
        <strain evidence="2">CGMCC 1.12751</strain>
    </source>
</reference>
<evidence type="ECO:0000313" key="2">
    <source>
        <dbReference type="EMBL" id="GGG42305.1"/>
    </source>
</evidence>
<protein>
    <submittedName>
        <fullName evidence="2">Uncharacterized protein</fullName>
    </submittedName>
</protein>
<dbReference type="Proteomes" id="UP000625976">
    <property type="component" value="Unassembled WGS sequence"/>
</dbReference>
<name>A0A917GEQ6_9FLAO</name>